<dbReference type="Proteomes" id="UP001055658">
    <property type="component" value="Chromosome"/>
</dbReference>
<evidence type="ECO:0000313" key="3">
    <source>
        <dbReference type="Proteomes" id="UP001055658"/>
    </source>
</evidence>
<gene>
    <name evidence="2" type="ORF">MJO52_00775</name>
</gene>
<accession>A0ABY4VBQ7</accession>
<evidence type="ECO:0000313" key="2">
    <source>
        <dbReference type="EMBL" id="USD21708.1"/>
    </source>
</evidence>
<feature type="transmembrane region" description="Helical" evidence="1">
    <location>
        <begin position="61"/>
        <end position="79"/>
    </location>
</feature>
<keyword evidence="1" id="KW-0472">Membrane</keyword>
<protein>
    <submittedName>
        <fullName evidence="2">Uncharacterized protein</fullName>
    </submittedName>
</protein>
<proteinExistence type="predicted"/>
<sequence length="125" mass="14085">MRAKLQELVNDKPIEQSPHYLLSQELEFEFLKSILTFAMAFIGGIVTLKTALGIDKPINEGLTYSLAAVVLSAVFAFHAQQELISDLRKGRTASKIKRLFRHFPGFFLLGISISYAFSYFESSLH</sequence>
<organism evidence="2 3">
    <name type="scientific">Microbulbifer variabilis</name>
    <dbReference type="NCBI Taxonomy" id="266805"/>
    <lineage>
        <taxon>Bacteria</taxon>
        <taxon>Pseudomonadati</taxon>
        <taxon>Pseudomonadota</taxon>
        <taxon>Gammaproteobacteria</taxon>
        <taxon>Cellvibrionales</taxon>
        <taxon>Microbulbiferaceae</taxon>
        <taxon>Microbulbifer</taxon>
    </lineage>
</organism>
<keyword evidence="3" id="KW-1185">Reference proteome</keyword>
<evidence type="ECO:0000256" key="1">
    <source>
        <dbReference type="SAM" id="Phobius"/>
    </source>
</evidence>
<feature type="transmembrane region" description="Helical" evidence="1">
    <location>
        <begin position="99"/>
        <end position="120"/>
    </location>
</feature>
<keyword evidence="1" id="KW-0812">Transmembrane</keyword>
<reference evidence="2" key="1">
    <citation type="submission" date="2022-02" db="EMBL/GenBank/DDBJ databases">
        <title>Coral-associated bacteria.</title>
        <authorList>
            <person name="Tang K."/>
            <person name="Wang X."/>
        </authorList>
    </citation>
    <scope>NUCLEOTIDE SEQUENCE</scope>
    <source>
        <strain evidence="2">SCSIO 43006</strain>
    </source>
</reference>
<dbReference type="EMBL" id="CP092418">
    <property type="protein sequence ID" value="USD21708.1"/>
    <property type="molecule type" value="Genomic_DNA"/>
</dbReference>
<name>A0ABY4VBQ7_9GAMM</name>
<dbReference type="RefSeq" id="WP_252084112.1">
    <property type="nucleotide sequence ID" value="NZ_CP092418.1"/>
</dbReference>
<keyword evidence="1" id="KW-1133">Transmembrane helix</keyword>
<feature type="transmembrane region" description="Helical" evidence="1">
    <location>
        <begin position="30"/>
        <end position="49"/>
    </location>
</feature>